<dbReference type="InterPro" id="IPR019111">
    <property type="entry name" value="PRESA_N"/>
</dbReference>
<accession>A0A0J9SDZ4</accession>
<protein>
    <submittedName>
        <fullName evidence="3">RAD protein (Pv-fam-e)</fullName>
    </submittedName>
</protein>
<gene>
    <name evidence="3" type="ORF">PVIIG_02034</name>
</gene>
<dbReference type="Pfam" id="PF09687">
    <property type="entry name" value="PRESAN"/>
    <property type="match status" value="1"/>
</dbReference>
<dbReference type="InterPro" id="IPR044885">
    <property type="entry name" value="PRESA_N_sf"/>
</dbReference>
<dbReference type="Gene3D" id="6.10.280.180">
    <property type="entry name" value="Plasmodium RESA, N-terminal helical domain"/>
    <property type="match status" value="1"/>
</dbReference>
<evidence type="ECO:0000256" key="1">
    <source>
        <dbReference type="SAM" id="SignalP"/>
    </source>
</evidence>
<feature type="signal peptide" evidence="1">
    <location>
        <begin position="1"/>
        <end position="26"/>
    </location>
</feature>
<reference evidence="3 4" key="1">
    <citation type="submission" date="2011-08" db="EMBL/GenBank/DDBJ databases">
        <title>The Genome Sequence of Plasmodium vivax India VII.</title>
        <authorList>
            <consortium name="The Broad Institute Genome Sequencing Platform"/>
            <consortium name="The Broad Institute Genome Sequencing Center for Infectious Disease"/>
            <person name="Neafsey D."/>
            <person name="Carlton J."/>
            <person name="Barnwell J."/>
            <person name="Collins W."/>
            <person name="Escalante A."/>
            <person name="Mullikin J."/>
            <person name="Saul A."/>
            <person name="Guigo R."/>
            <person name="Camara F."/>
            <person name="Young S.K."/>
            <person name="Zeng Q."/>
            <person name="Gargeya S."/>
            <person name="Fitzgerald M."/>
            <person name="Haas B."/>
            <person name="Abouelleil A."/>
            <person name="Alvarado L."/>
            <person name="Arachchi H.M."/>
            <person name="Berlin A."/>
            <person name="Brown A."/>
            <person name="Chapman S.B."/>
            <person name="Chen Z."/>
            <person name="Dunbar C."/>
            <person name="Freedman E."/>
            <person name="Gearin G."/>
            <person name="Gellesch M."/>
            <person name="Goldberg J."/>
            <person name="Griggs A."/>
            <person name="Gujja S."/>
            <person name="Heiman D."/>
            <person name="Howarth C."/>
            <person name="Larson L."/>
            <person name="Lui A."/>
            <person name="MacDonald P.J.P."/>
            <person name="Montmayeur A."/>
            <person name="Murphy C."/>
            <person name="Neiman D."/>
            <person name="Pearson M."/>
            <person name="Priest M."/>
            <person name="Roberts A."/>
            <person name="Saif S."/>
            <person name="Shea T."/>
            <person name="Shenoy N."/>
            <person name="Sisk P."/>
            <person name="Stolte C."/>
            <person name="Sykes S."/>
            <person name="Wortman J."/>
            <person name="Nusbaum C."/>
            <person name="Birren B."/>
        </authorList>
    </citation>
    <scope>NUCLEOTIDE SEQUENCE [LARGE SCALE GENOMIC DNA]</scope>
    <source>
        <strain evidence="3 4">India VII</strain>
    </source>
</reference>
<dbReference type="Proteomes" id="UP000053562">
    <property type="component" value="Unassembled WGS sequence"/>
</dbReference>
<proteinExistence type="predicted"/>
<sequence length="260" mass="30748">MNKMYLSRFVTPALFALLIIQSLDWARPSELNPSWESQPGSSYLARQLAETAARRKKNVSSVRSLKKRDNIKIADENGINATENDKHVEDEKAEVIERKIKLQFGVKESDVSQDLSKAEIDKMLNSFGQILSQRQQYIIFHQHTKYLNKIYNEMTDKMWGLAEKMAFKYRVPHEAMVRYLYKCENGLKNDLNLMNNFAYKNFYSYIQKKPSQPAIKFKLFLSLHDFSWNKEMNENEQKWVQKLAQKMQNYKNKGDKQHMK</sequence>
<evidence type="ECO:0000259" key="2">
    <source>
        <dbReference type="Pfam" id="PF09687"/>
    </source>
</evidence>
<dbReference type="AlphaFoldDB" id="A0A0J9SDZ4"/>
<evidence type="ECO:0000313" key="4">
    <source>
        <dbReference type="Proteomes" id="UP000053562"/>
    </source>
</evidence>
<dbReference type="OrthoDB" id="380126at2759"/>
<feature type="domain" description="Plasmodium RESA N-terminal" evidence="2">
    <location>
        <begin position="115"/>
        <end position="239"/>
    </location>
</feature>
<evidence type="ECO:0000313" key="3">
    <source>
        <dbReference type="EMBL" id="KMZ80816.1"/>
    </source>
</evidence>
<keyword evidence="1" id="KW-0732">Signal</keyword>
<organism evidence="3 4">
    <name type="scientific">Plasmodium vivax India VII</name>
    <dbReference type="NCBI Taxonomy" id="1077284"/>
    <lineage>
        <taxon>Eukaryota</taxon>
        <taxon>Sar</taxon>
        <taxon>Alveolata</taxon>
        <taxon>Apicomplexa</taxon>
        <taxon>Aconoidasida</taxon>
        <taxon>Haemosporida</taxon>
        <taxon>Plasmodiidae</taxon>
        <taxon>Plasmodium</taxon>
        <taxon>Plasmodium (Plasmodium)</taxon>
    </lineage>
</organism>
<dbReference type="EMBL" id="KQ234266">
    <property type="protein sequence ID" value="KMZ80816.1"/>
    <property type="molecule type" value="Genomic_DNA"/>
</dbReference>
<name>A0A0J9SDZ4_PLAVI</name>
<feature type="chain" id="PRO_5005322455" evidence="1">
    <location>
        <begin position="27"/>
        <end position="260"/>
    </location>
</feature>